<dbReference type="EMBL" id="KB722656">
    <property type="protein sequence ID" value="EMS21284.1"/>
    <property type="molecule type" value="Genomic_DNA"/>
</dbReference>
<evidence type="ECO:0000313" key="4">
    <source>
        <dbReference type="Proteomes" id="UP000016926"/>
    </source>
</evidence>
<evidence type="ECO:0000256" key="1">
    <source>
        <dbReference type="SAM" id="MobiDB-lite"/>
    </source>
</evidence>
<dbReference type="GeneID" id="27365763"/>
<accession>M7XC03</accession>
<proteinExistence type="predicted"/>
<dbReference type="RefSeq" id="XP_016272403.1">
    <property type="nucleotide sequence ID" value="XM_016415429.1"/>
</dbReference>
<dbReference type="Proteomes" id="UP000016926">
    <property type="component" value="Unassembled WGS sequence"/>
</dbReference>
<dbReference type="OrthoDB" id="2520711at2759"/>
<organism evidence="3 4">
    <name type="scientific">Rhodotorula toruloides (strain NP11)</name>
    <name type="common">Yeast</name>
    <name type="synonym">Rhodosporidium toruloides</name>
    <dbReference type="NCBI Taxonomy" id="1130832"/>
    <lineage>
        <taxon>Eukaryota</taxon>
        <taxon>Fungi</taxon>
        <taxon>Dikarya</taxon>
        <taxon>Basidiomycota</taxon>
        <taxon>Pucciniomycotina</taxon>
        <taxon>Microbotryomycetes</taxon>
        <taxon>Sporidiobolales</taxon>
        <taxon>Sporidiobolaceae</taxon>
        <taxon>Rhodotorula</taxon>
    </lineage>
</organism>
<feature type="signal peptide" evidence="2">
    <location>
        <begin position="1"/>
        <end position="17"/>
    </location>
</feature>
<gene>
    <name evidence="3" type="ORF">RHTO_01750</name>
</gene>
<evidence type="ECO:0000313" key="3">
    <source>
        <dbReference type="EMBL" id="EMS21284.1"/>
    </source>
</evidence>
<keyword evidence="2" id="KW-0732">Signal</keyword>
<evidence type="ECO:0000256" key="2">
    <source>
        <dbReference type="SAM" id="SignalP"/>
    </source>
</evidence>
<sequence length="261" mass="28741">MAAILVLAALRAGETLADLRSPLIPPPADHPAATPSPASSRPSTASSASSSLSSSRPPLTERSLRASHLAWLVRVRDLSARHLALVDARSKNWTSCWAGKVSSRHIRAVKKAIEEAQWVEERLRLAIGWCKEKGLRKVSVKRLLGGKGNHVDRGDRRNRLAYRPTHTSFPPSLLDLPYPLPLAFDANFLILTVPRPPPISRHRRAEEDEVEALPAYREEADHELGERMLERGLADVVVGGVDVEQYERETHGQAVQVAVVA</sequence>
<reference evidence="3 4" key="1">
    <citation type="journal article" date="2012" name="Nat. Commun.">
        <title>A multi-omic map of the lipid-producing yeast Rhodosporidium toruloides.</title>
        <authorList>
            <person name="Zhu Z."/>
            <person name="Zhang S."/>
            <person name="Liu H."/>
            <person name="Shen H."/>
            <person name="Lin X."/>
            <person name="Yang F."/>
            <person name="Zhou Y.J."/>
            <person name="Jin G."/>
            <person name="Ye M."/>
            <person name="Zou H."/>
            <person name="Zou H."/>
            <person name="Zhao Z.K."/>
        </authorList>
    </citation>
    <scope>NUCLEOTIDE SEQUENCE [LARGE SCALE GENOMIC DNA]</scope>
    <source>
        <strain evidence="3 4">NP11</strain>
    </source>
</reference>
<protein>
    <submittedName>
        <fullName evidence="3">Uncharacterized protein</fullName>
    </submittedName>
</protein>
<dbReference type="HOGENOM" id="CLU_1152477_0_0_1"/>
<feature type="compositionally biased region" description="Low complexity" evidence="1">
    <location>
        <begin position="30"/>
        <end position="59"/>
    </location>
</feature>
<name>M7XC03_RHOT1</name>
<feature type="region of interest" description="Disordered" evidence="1">
    <location>
        <begin position="20"/>
        <end position="59"/>
    </location>
</feature>
<keyword evidence="4" id="KW-1185">Reference proteome</keyword>
<feature type="chain" id="PRO_5004087967" evidence="2">
    <location>
        <begin position="18"/>
        <end position="261"/>
    </location>
</feature>
<dbReference type="AlphaFoldDB" id="M7XC03"/>